<keyword evidence="10" id="KW-1185">Reference proteome</keyword>
<evidence type="ECO:0000313" key="9">
    <source>
        <dbReference type="EMBL" id="NXK91917.1"/>
    </source>
</evidence>
<evidence type="ECO:0000259" key="7">
    <source>
        <dbReference type="Pfam" id="PF04034"/>
    </source>
</evidence>
<dbReference type="NCBIfam" id="NF002621">
    <property type="entry name" value="PRK02287.1"/>
    <property type="match status" value="1"/>
</dbReference>
<dbReference type="AlphaFoldDB" id="A0A7L0NFI6"/>
<proteinExistence type="inferred from homology"/>
<keyword evidence="5" id="KW-0949">S-adenosyl-L-methionine</keyword>
<feature type="compositionally biased region" description="Low complexity" evidence="6">
    <location>
        <begin position="1"/>
        <end position="21"/>
    </location>
</feature>
<evidence type="ECO:0000256" key="5">
    <source>
        <dbReference type="ARBA" id="ARBA00022691"/>
    </source>
</evidence>
<comment type="caution">
    <text evidence="9">The sequence shown here is derived from an EMBL/GenBank/DDBJ whole genome shotgun (WGS) entry which is preliminary data.</text>
</comment>
<accession>A0A7L0NFI6</accession>
<dbReference type="HAMAP" id="MF_01116">
    <property type="entry name" value="TSR3"/>
    <property type="match status" value="1"/>
</dbReference>
<keyword evidence="1" id="KW-0963">Cytoplasm</keyword>
<feature type="compositionally biased region" description="Acidic residues" evidence="6">
    <location>
        <begin position="286"/>
        <end position="298"/>
    </location>
</feature>
<protein>
    <submittedName>
        <fullName evidence="9">TSR3 protein</fullName>
    </submittedName>
</protein>
<dbReference type="Proteomes" id="UP000520463">
    <property type="component" value="Unassembled WGS sequence"/>
</dbReference>
<dbReference type="Pfam" id="PF04034">
    <property type="entry name" value="Ribo_biogen_C"/>
    <property type="match status" value="1"/>
</dbReference>
<feature type="compositionally biased region" description="Basic residues" evidence="6">
    <location>
        <begin position="28"/>
        <end position="38"/>
    </location>
</feature>
<dbReference type="InterPro" id="IPR007209">
    <property type="entry name" value="RNaseL-inhib-like_metal-bd_dom"/>
</dbReference>
<evidence type="ECO:0000256" key="3">
    <source>
        <dbReference type="ARBA" id="ARBA00022552"/>
    </source>
</evidence>
<dbReference type="EMBL" id="VXAU01003108">
    <property type="protein sequence ID" value="NXK91917.1"/>
    <property type="molecule type" value="Genomic_DNA"/>
</dbReference>
<name>A0A7L0NFI6_9PASS</name>
<feature type="domain" description="16S/18S rRNA aminocarboxypropyltransferase Tsr3 C-terminal" evidence="7">
    <location>
        <begin position="111"/>
        <end position="237"/>
    </location>
</feature>
<dbReference type="PANTHER" id="PTHR20426">
    <property type="entry name" value="RIBOSOME BIOGENESIS PROTEIN TSR3 HOMOLOG"/>
    <property type="match status" value="1"/>
</dbReference>
<evidence type="ECO:0000256" key="6">
    <source>
        <dbReference type="SAM" id="MobiDB-lite"/>
    </source>
</evidence>
<evidence type="ECO:0000256" key="4">
    <source>
        <dbReference type="ARBA" id="ARBA00022679"/>
    </source>
</evidence>
<gene>
    <name evidence="9" type="primary">Tsr3</name>
    <name evidence="9" type="ORF">FORRUF_R07674</name>
</gene>
<dbReference type="Pfam" id="PF04068">
    <property type="entry name" value="Fer4_RLI"/>
    <property type="match status" value="1"/>
</dbReference>
<feature type="region of interest" description="Disordered" evidence="6">
    <location>
        <begin position="248"/>
        <end position="298"/>
    </location>
</feature>
<organism evidence="9 10">
    <name type="scientific">Formicarius rufipectus</name>
    <dbReference type="NCBI Taxonomy" id="1118560"/>
    <lineage>
        <taxon>Eukaryota</taxon>
        <taxon>Metazoa</taxon>
        <taxon>Chordata</taxon>
        <taxon>Craniata</taxon>
        <taxon>Vertebrata</taxon>
        <taxon>Euteleostomi</taxon>
        <taxon>Archelosauria</taxon>
        <taxon>Archosauria</taxon>
        <taxon>Dinosauria</taxon>
        <taxon>Saurischia</taxon>
        <taxon>Theropoda</taxon>
        <taxon>Coelurosauria</taxon>
        <taxon>Aves</taxon>
        <taxon>Neognathae</taxon>
        <taxon>Neoaves</taxon>
        <taxon>Telluraves</taxon>
        <taxon>Australaves</taxon>
        <taxon>Passeriformes</taxon>
        <taxon>Formicariidae</taxon>
        <taxon>Formicarius</taxon>
    </lineage>
</organism>
<keyword evidence="2" id="KW-0690">Ribosome biogenesis</keyword>
<evidence type="ECO:0000256" key="2">
    <source>
        <dbReference type="ARBA" id="ARBA00022517"/>
    </source>
</evidence>
<feature type="domain" description="RNase L inhibitor RLI-like possible metal-binding" evidence="8">
    <location>
        <begin position="74"/>
        <end position="107"/>
    </location>
</feature>
<dbReference type="InterPro" id="IPR022968">
    <property type="entry name" value="Tsr3-like"/>
</dbReference>
<evidence type="ECO:0000313" key="10">
    <source>
        <dbReference type="Proteomes" id="UP000520463"/>
    </source>
</evidence>
<keyword evidence="3" id="KW-0698">rRNA processing</keyword>
<dbReference type="GO" id="GO:0106388">
    <property type="term" value="F:rRNA small subunit aminocarboxypropyltransferase activity"/>
    <property type="evidence" value="ECO:0007669"/>
    <property type="project" value="InterPro"/>
</dbReference>
<feature type="non-terminal residue" evidence="9">
    <location>
        <position position="1"/>
    </location>
</feature>
<feature type="non-terminal residue" evidence="9">
    <location>
        <position position="298"/>
    </location>
</feature>
<reference evidence="9 10" key="1">
    <citation type="submission" date="2019-09" db="EMBL/GenBank/DDBJ databases">
        <title>Bird 10,000 Genomes (B10K) Project - Family phase.</title>
        <authorList>
            <person name="Zhang G."/>
        </authorList>
    </citation>
    <scope>NUCLEOTIDE SEQUENCE [LARGE SCALE GENOMIC DNA]</scope>
    <source>
        <strain evidence="9">B10K-DU-001-43</strain>
        <tissue evidence="9">Muscle</tissue>
    </source>
</reference>
<evidence type="ECO:0000256" key="1">
    <source>
        <dbReference type="ARBA" id="ARBA00022490"/>
    </source>
</evidence>
<keyword evidence="4" id="KW-0808">Transferase</keyword>
<dbReference type="InterPro" id="IPR007177">
    <property type="entry name" value="Tsr3_C"/>
</dbReference>
<evidence type="ECO:0000259" key="8">
    <source>
        <dbReference type="Pfam" id="PF04068"/>
    </source>
</evidence>
<dbReference type="GO" id="GO:0030490">
    <property type="term" value="P:maturation of SSU-rRNA"/>
    <property type="evidence" value="ECO:0007669"/>
    <property type="project" value="TreeGrafter"/>
</dbReference>
<feature type="region of interest" description="Disordered" evidence="6">
    <location>
        <begin position="1"/>
        <end position="40"/>
    </location>
</feature>
<sequence>IAPPAGSGSARSRGAAAPPSATMERDRRGGRRGGRRGARSLDTFAAETEAALRACLEGEGAAAWGGPEAKFPCPLAMWELGHCDPKKCTGRKLARKGLLRTLRLRQRFPGVVLSPLATQYVSAADRHVIAQSGIAVIDCSWAKLEETPFKRMRGNHPRLLPYLVAANPVNYGRPCKLSCVEAFAAAFCIVGFPHLATILLSKFKWGKAFTDLNKNLLEKYAACCCQDDVLTIEKDFLASVQETKDEVDPYDIDSGKEFSNPNRPVSSPGLVQSKEDSEDSVSTPEDATECSDESSPED</sequence>
<dbReference type="OrthoDB" id="10262062at2759"/>
<dbReference type="PANTHER" id="PTHR20426:SF0">
    <property type="entry name" value="18S RRNA AMINOCARBOXYPROPYLTRANSFERASE"/>
    <property type="match status" value="1"/>
</dbReference>